<organism evidence="2 3">
    <name type="scientific">Strongylocentrotus purpuratus</name>
    <name type="common">Purple sea urchin</name>
    <dbReference type="NCBI Taxonomy" id="7668"/>
    <lineage>
        <taxon>Eukaryota</taxon>
        <taxon>Metazoa</taxon>
        <taxon>Echinodermata</taxon>
        <taxon>Eleutherozoa</taxon>
        <taxon>Echinozoa</taxon>
        <taxon>Echinoidea</taxon>
        <taxon>Euechinoidea</taxon>
        <taxon>Echinacea</taxon>
        <taxon>Camarodonta</taxon>
        <taxon>Echinidea</taxon>
        <taxon>Strongylocentrotidae</taxon>
        <taxon>Strongylocentrotus</taxon>
    </lineage>
</organism>
<dbReference type="PANTHER" id="PTHR25462">
    <property type="entry name" value="BONUS, ISOFORM C-RELATED"/>
    <property type="match status" value="1"/>
</dbReference>
<name>A0A7M7P712_STRPU</name>
<reference evidence="3" key="1">
    <citation type="submission" date="2015-02" db="EMBL/GenBank/DDBJ databases">
        <title>Genome sequencing for Strongylocentrotus purpuratus.</title>
        <authorList>
            <person name="Murali S."/>
            <person name="Liu Y."/>
            <person name="Vee V."/>
            <person name="English A."/>
            <person name="Wang M."/>
            <person name="Skinner E."/>
            <person name="Han Y."/>
            <person name="Muzny D.M."/>
            <person name="Worley K.C."/>
            <person name="Gibbs R.A."/>
        </authorList>
    </citation>
    <scope>NUCLEOTIDE SEQUENCE</scope>
</reference>
<proteinExistence type="predicted"/>
<evidence type="ECO:0000313" key="2">
    <source>
        <dbReference type="EnsemblMetazoa" id="XP_030846059"/>
    </source>
</evidence>
<dbReference type="PANTHER" id="PTHR25462:SF295">
    <property type="entry name" value="B BOX-TYPE DOMAIN-CONTAINING PROTEIN"/>
    <property type="match status" value="1"/>
</dbReference>
<dbReference type="InterPro" id="IPR047153">
    <property type="entry name" value="TRIM45/56/19-like"/>
</dbReference>
<reference evidence="2" key="2">
    <citation type="submission" date="2021-01" db="UniProtKB">
        <authorList>
            <consortium name="EnsemblMetazoa"/>
        </authorList>
    </citation>
    <scope>IDENTIFICATION</scope>
</reference>
<evidence type="ECO:0000256" key="1">
    <source>
        <dbReference type="SAM" id="MobiDB-lite"/>
    </source>
</evidence>
<dbReference type="OMA" id="HTRRVIN"/>
<dbReference type="InParanoid" id="A0A7M7P712"/>
<dbReference type="SUPFAM" id="SSF57845">
    <property type="entry name" value="B-box zinc-binding domain"/>
    <property type="match status" value="1"/>
</dbReference>
<protein>
    <submittedName>
        <fullName evidence="2">Uncharacterized protein</fullName>
    </submittedName>
</protein>
<dbReference type="SUPFAM" id="SSF50998">
    <property type="entry name" value="Quinoprotein alcohol dehydrogenase-like"/>
    <property type="match status" value="1"/>
</dbReference>
<dbReference type="Proteomes" id="UP000007110">
    <property type="component" value="Unassembled WGS sequence"/>
</dbReference>
<dbReference type="AlphaFoldDB" id="A0A7M7P712"/>
<dbReference type="EnsemblMetazoa" id="XM_030990199">
    <property type="protein sequence ID" value="XP_030846059"/>
    <property type="gene ID" value="LOC115926006"/>
</dbReference>
<feature type="compositionally biased region" description="Basic and acidic residues" evidence="1">
    <location>
        <begin position="189"/>
        <end position="208"/>
    </location>
</feature>
<keyword evidence="3" id="KW-1185">Reference proteome</keyword>
<dbReference type="KEGG" id="spu:115926006"/>
<sequence length="606" mass="68416">MASELSSVEGVCEGDDCTANADLTFYVTEKKKLCHDCASKKECLGIAKKGMSYLYCEKHDKHIDMYCKTHYVGLCVSCAVIDHDEKPCVRQDVEDAILEIKAKLNILKDKAMEKLELCRVHGKHIGQCRQAADEHLQSIKDEVDFLIEKEIASDKVREQEAAAKIDQEIDGKNKKLQEEIKNIQNKIRKNNEEREKRHKENNTNAEKRQEPINNKQCSLHADIQNIAQGIKRKIGEVEKSWQDDTKATKNAIQTLETVLEDDQNIVKGGHRVNTSVSDKLKRPLNENEDEVKEINRVVSGVRFVKGAGRKMMYDGRIDVYEWKLIDTINVRDKTKYPVIVGCIDGCNVIITDNREGSGHTYMLDLHTKHTRRVINGSGTSLVRSCAVLNDDMVVCGKVNRCSTGDSLNGCISVYDRQWKLTNNVSIPRNTTDDFTRVDVTAGKDGMIIATEASQSKIYVINPADGKVINTITCKENIKMCDMLSSGHIIARPWSPDRRALIIDREGAQREIPHNDVILNVCVDSYTDDLYVVTSDGVYKTCVIDQVMSGVDVKKRRVASFPLSTIRVLMHDRRNYLLRSRVIMTSSGKMIACDGDNILVFKKLFSL</sequence>
<feature type="region of interest" description="Disordered" evidence="1">
    <location>
        <begin position="186"/>
        <end position="208"/>
    </location>
</feature>
<evidence type="ECO:0000313" key="3">
    <source>
        <dbReference type="Proteomes" id="UP000007110"/>
    </source>
</evidence>
<dbReference type="InterPro" id="IPR011047">
    <property type="entry name" value="Quinoprotein_ADH-like_sf"/>
</dbReference>
<dbReference type="GeneID" id="115926006"/>
<accession>A0A7M7P712</accession>
<dbReference type="RefSeq" id="XP_030846059.1">
    <property type="nucleotide sequence ID" value="XM_030990199.1"/>
</dbReference>